<dbReference type="EMBL" id="JACEIK010000146">
    <property type="protein sequence ID" value="MCD7450847.1"/>
    <property type="molecule type" value="Genomic_DNA"/>
</dbReference>
<evidence type="ECO:0000256" key="1">
    <source>
        <dbReference type="SAM" id="MobiDB-lite"/>
    </source>
</evidence>
<keyword evidence="3" id="KW-1185">Reference proteome</keyword>
<reference evidence="2 3" key="1">
    <citation type="journal article" date="2021" name="BMC Genomics">
        <title>Datura genome reveals duplications of psychoactive alkaloid biosynthetic genes and high mutation rate following tissue culture.</title>
        <authorList>
            <person name="Rajewski A."/>
            <person name="Carter-House D."/>
            <person name="Stajich J."/>
            <person name="Litt A."/>
        </authorList>
    </citation>
    <scope>NUCLEOTIDE SEQUENCE [LARGE SCALE GENOMIC DNA]</scope>
    <source>
        <strain evidence="2">AR-01</strain>
    </source>
</reference>
<evidence type="ECO:0000313" key="3">
    <source>
        <dbReference type="Proteomes" id="UP000823775"/>
    </source>
</evidence>
<evidence type="ECO:0000313" key="2">
    <source>
        <dbReference type="EMBL" id="MCD7450847.1"/>
    </source>
</evidence>
<dbReference type="Proteomes" id="UP000823775">
    <property type="component" value="Unassembled WGS sequence"/>
</dbReference>
<organism evidence="2 3">
    <name type="scientific">Datura stramonium</name>
    <name type="common">Jimsonweed</name>
    <name type="synonym">Common thornapple</name>
    <dbReference type="NCBI Taxonomy" id="4076"/>
    <lineage>
        <taxon>Eukaryota</taxon>
        <taxon>Viridiplantae</taxon>
        <taxon>Streptophyta</taxon>
        <taxon>Embryophyta</taxon>
        <taxon>Tracheophyta</taxon>
        <taxon>Spermatophyta</taxon>
        <taxon>Magnoliopsida</taxon>
        <taxon>eudicotyledons</taxon>
        <taxon>Gunneridae</taxon>
        <taxon>Pentapetalae</taxon>
        <taxon>asterids</taxon>
        <taxon>lamiids</taxon>
        <taxon>Solanales</taxon>
        <taxon>Solanaceae</taxon>
        <taxon>Solanoideae</taxon>
        <taxon>Datureae</taxon>
        <taxon>Datura</taxon>
    </lineage>
</organism>
<sequence>VCAGNDDVTDGTSDNRQEGDEPSLMMFRGEGRPDGPSEWRQPVTCSVGRQFWPTSLVRATARITYRRECDSLSR</sequence>
<protein>
    <submittedName>
        <fullName evidence="2">Uncharacterized protein</fullName>
    </submittedName>
</protein>
<comment type="caution">
    <text evidence="2">The sequence shown here is derived from an EMBL/GenBank/DDBJ whole genome shotgun (WGS) entry which is preliminary data.</text>
</comment>
<feature type="non-terminal residue" evidence="2">
    <location>
        <position position="1"/>
    </location>
</feature>
<gene>
    <name evidence="2" type="ORF">HAX54_008705</name>
</gene>
<proteinExistence type="predicted"/>
<feature type="region of interest" description="Disordered" evidence="1">
    <location>
        <begin position="1"/>
        <end position="41"/>
    </location>
</feature>
<name>A0ABS8RW50_DATST</name>
<accession>A0ABS8RW50</accession>
<feature type="non-terminal residue" evidence="2">
    <location>
        <position position="74"/>
    </location>
</feature>